<sequence length="177" mass="20461">MILWALEAVVTGMLSELGKWVDSPQSCARMREWVDSPRSHHDNIFDHWSLGLLSASVSNEGSYRWVCLKLNSMTLTHQDFDRIVNDIVKLFQVDVTSNPFVEVIDAQSPQQTDSFSCGWYTIHNAKLFLEWFSKKKGQFHMPSYVCPSYSTDNIYSFRNAMIKVFLADSKKINQHMN</sequence>
<name>A0ACC2EDX1_DIPCM</name>
<protein>
    <submittedName>
        <fullName evidence="1">Uncharacterized protein</fullName>
    </submittedName>
</protein>
<evidence type="ECO:0000313" key="1">
    <source>
        <dbReference type="EMBL" id="KAJ7564608.1"/>
    </source>
</evidence>
<keyword evidence="2" id="KW-1185">Reference proteome</keyword>
<organism evidence="1 2">
    <name type="scientific">Diphasiastrum complanatum</name>
    <name type="common">Issler's clubmoss</name>
    <name type="synonym">Lycopodium complanatum</name>
    <dbReference type="NCBI Taxonomy" id="34168"/>
    <lineage>
        <taxon>Eukaryota</taxon>
        <taxon>Viridiplantae</taxon>
        <taxon>Streptophyta</taxon>
        <taxon>Embryophyta</taxon>
        <taxon>Tracheophyta</taxon>
        <taxon>Lycopodiopsida</taxon>
        <taxon>Lycopodiales</taxon>
        <taxon>Lycopodiaceae</taxon>
        <taxon>Lycopodioideae</taxon>
        <taxon>Diphasiastrum</taxon>
    </lineage>
</organism>
<comment type="caution">
    <text evidence="1">The sequence shown here is derived from an EMBL/GenBank/DDBJ whole genome shotgun (WGS) entry which is preliminary data.</text>
</comment>
<accession>A0ACC2EDX1</accession>
<evidence type="ECO:0000313" key="2">
    <source>
        <dbReference type="Proteomes" id="UP001162992"/>
    </source>
</evidence>
<proteinExistence type="predicted"/>
<dbReference type="EMBL" id="CM055093">
    <property type="protein sequence ID" value="KAJ7564608.1"/>
    <property type="molecule type" value="Genomic_DNA"/>
</dbReference>
<dbReference type="Proteomes" id="UP001162992">
    <property type="component" value="Chromosome 2"/>
</dbReference>
<reference evidence="2" key="1">
    <citation type="journal article" date="2024" name="Proc. Natl. Acad. Sci. U.S.A.">
        <title>Extraordinary preservation of gene collinearity over three hundred million years revealed in homosporous lycophytes.</title>
        <authorList>
            <person name="Li C."/>
            <person name="Wickell D."/>
            <person name="Kuo L.Y."/>
            <person name="Chen X."/>
            <person name="Nie B."/>
            <person name="Liao X."/>
            <person name="Peng D."/>
            <person name="Ji J."/>
            <person name="Jenkins J."/>
            <person name="Williams M."/>
            <person name="Shu S."/>
            <person name="Plott C."/>
            <person name="Barry K."/>
            <person name="Rajasekar S."/>
            <person name="Grimwood J."/>
            <person name="Han X."/>
            <person name="Sun S."/>
            <person name="Hou Z."/>
            <person name="He W."/>
            <person name="Dai G."/>
            <person name="Sun C."/>
            <person name="Schmutz J."/>
            <person name="Leebens-Mack J.H."/>
            <person name="Li F.W."/>
            <person name="Wang L."/>
        </authorList>
    </citation>
    <scope>NUCLEOTIDE SEQUENCE [LARGE SCALE GENOMIC DNA]</scope>
    <source>
        <strain evidence="2">cv. PW_Plant_1</strain>
    </source>
</reference>
<gene>
    <name evidence="1" type="ORF">O6H91_02G025300</name>
</gene>